<evidence type="ECO:0000313" key="12">
    <source>
        <dbReference type="Proteomes" id="UP001500618"/>
    </source>
</evidence>
<evidence type="ECO:0000256" key="2">
    <source>
        <dbReference type="ARBA" id="ARBA00022448"/>
    </source>
</evidence>
<evidence type="ECO:0000256" key="4">
    <source>
        <dbReference type="ARBA" id="ARBA00022475"/>
    </source>
</evidence>
<evidence type="ECO:0000256" key="3">
    <source>
        <dbReference type="ARBA" id="ARBA00022449"/>
    </source>
</evidence>
<keyword evidence="2" id="KW-0813">Transport</keyword>
<dbReference type="InterPro" id="IPR036721">
    <property type="entry name" value="RCK_C_sf"/>
</dbReference>
<dbReference type="PANTHER" id="PTHR32507">
    <property type="entry name" value="NA(+)/H(+) ANTIPORTER 1"/>
    <property type="match status" value="1"/>
</dbReference>
<feature type="transmembrane region" description="Helical" evidence="9">
    <location>
        <begin position="6"/>
        <end position="23"/>
    </location>
</feature>
<feature type="transmembrane region" description="Helical" evidence="9">
    <location>
        <begin position="121"/>
        <end position="142"/>
    </location>
</feature>
<evidence type="ECO:0000259" key="10">
    <source>
        <dbReference type="PROSITE" id="PS51202"/>
    </source>
</evidence>
<feature type="transmembrane region" description="Helical" evidence="9">
    <location>
        <begin position="163"/>
        <end position="185"/>
    </location>
</feature>
<comment type="caution">
    <text evidence="11">The sequence shown here is derived from an EMBL/GenBank/DDBJ whole genome shotgun (WGS) entry which is preliminary data.</text>
</comment>
<dbReference type="InterPro" id="IPR006153">
    <property type="entry name" value="Cation/H_exchanger_TM"/>
</dbReference>
<comment type="subcellular location">
    <subcellularLocation>
        <location evidence="1">Cell membrane</location>
        <topology evidence="1">Multi-pass membrane protein</topology>
    </subcellularLocation>
</comment>
<feature type="transmembrane region" description="Helical" evidence="9">
    <location>
        <begin position="337"/>
        <end position="357"/>
    </location>
</feature>
<dbReference type="InterPro" id="IPR038770">
    <property type="entry name" value="Na+/solute_symporter_sf"/>
</dbReference>
<evidence type="ECO:0000256" key="5">
    <source>
        <dbReference type="ARBA" id="ARBA00022692"/>
    </source>
</evidence>
<keyword evidence="7" id="KW-0406">Ion transport</keyword>
<dbReference type="Gene3D" id="3.30.70.1450">
    <property type="entry name" value="Regulator of K+ conductance, C-terminal domain"/>
    <property type="match status" value="1"/>
</dbReference>
<feature type="transmembrane region" description="Helical" evidence="9">
    <location>
        <begin position="191"/>
        <end position="212"/>
    </location>
</feature>
<evidence type="ECO:0000256" key="7">
    <source>
        <dbReference type="ARBA" id="ARBA00023065"/>
    </source>
</evidence>
<organism evidence="11 12">
    <name type="scientific">Fodinicola feengrottensis</name>
    <dbReference type="NCBI Taxonomy" id="435914"/>
    <lineage>
        <taxon>Bacteria</taxon>
        <taxon>Bacillati</taxon>
        <taxon>Actinomycetota</taxon>
        <taxon>Actinomycetes</taxon>
        <taxon>Mycobacteriales</taxon>
        <taxon>Fodinicola</taxon>
    </lineage>
</organism>
<evidence type="ECO:0000256" key="9">
    <source>
        <dbReference type="SAM" id="Phobius"/>
    </source>
</evidence>
<name>A0ABP4UUK8_9ACTN</name>
<dbReference type="SUPFAM" id="SSF116726">
    <property type="entry name" value="TrkA C-terminal domain-like"/>
    <property type="match status" value="1"/>
</dbReference>
<dbReference type="Proteomes" id="UP001500618">
    <property type="component" value="Unassembled WGS sequence"/>
</dbReference>
<feature type="transmembrane region" description="Helical" evidence="9">
    <location>
        <begin position="369"/>
        <end position="389"/>
    </location>
</feature>
<feature type="transmembrane region" description="Helical" evidence="9">
    <location>
        <begin position="92"/>
        <end position="115"/>
    </location>
</feature>
<proteinExistence type="predicted"/>
<protein>
    <submittedName>
        <fullName evidence="11">Cation:proton antiporter</fullName>
    </submittedName>
</protein>
<keyword evidence="12" id="KW-1185">Reference proteome</keyword>
<feature type="domain" description="RCK C-terminal" evidence="10">
    <location>
        <begin position="405"/>
        <end position="487"/>
    </location>
</feature>
<dbReference type="EMBL" id="BAAANY010000036">
    <property type="protein sequence ID" value="GAA1710707.1"/>
    <property type="molecule type" value="Genomic_DNA"/>
</dbReference>
<sequence length="490" mass="51041">MSDVMPFGVLVGLVAAAMLLAVLSNRLSTRLRVPAPALFLLAAAVASDVVPQLRVVPIETVQRIVTVALAVILFDGGMHIGRRRLRSAAGAIVWIGTAGTLVTAAAVAVLAHFLFGLDWVPALLIGTALAPTDPAVVFSVLGRREVSGRSGVILEGESGANDPVGIALMVALLAASGASGLGAVWTGVGEFALQMVVGAAVGIAGGFGLSLFIRRVPLPSEGLYALRTLASVFVIYGVATFAHGSGFLAVFVAGIILGDVRAPYKREIERFHGSLASLGEIVAFTVLGLTVSLRSLPDGHAWQIGLVLAVLLAFLVRPLLVGILLLPVKLHWGERIFVLWSGLKGAVPILLGTFVLASGLPGATQIYDIIFVVVAFSVIVQGGLVPFLAHKAGVPMRLVEPEPWSLGVRLREEPDGVTRFFVKAGSAADGTAIQDLDLGEDVWISIVVRDGRLLPVRSDTTLEAGDEVLAVVDPASSGESTHVFTGVDKE</sequence>
<evidence type="ECO:0000256" key="6">
    <source>
        <dbReference type="ARBA" id="ARBA00022989"/>
    </source>
</evidence>
<keyword evidence="8 9" id="KW-0472">Membrane</keyword>
<feature type="transmembrane region" description="Helical" evidence="9">
    <location>
        <begin position="276"/>
        <end position="296"/>
    </location>
</feature>
<dbReference type="Pfam" id="PF02080">
    <property type="entry name" value="TrkA_C"/>
    <property type="match status" value="1"/>
</dbReference>
<accession>A0ABP4UUK8</accession>
<dbReference type="InterPro" id="IPR006037">
    <property type="entry name" value="RCK_C"/>
</dbReference>
<keyword evidence="4" id="KW-1003">Cell membrane</keyword>
<dbReference type="PROSITE" id="PS51202">
    <property type="entry name" value="RCK_C"/>
    <property type="match status" value="1"/>
</dbReference>
<keyword evidence="3" id="KW-0050">Antiport</keyword>
<dbReference type="PANTHER" id="PTHR32507:SF0">
    <property type="entry name" value="NA(+)_H(+) ANTIPORTER 2-RELATED"/>
    <property type="match status" value="1"/>
</dbReference>
<reference evidence="12" key="1">
    <citation type="journal article" date="2019" name="Int. J. Syst. Evol. Microbiol.">
        <title>The Global Catalogue of Microorganisms (GCM) 10K type strain sequencing project: providing services to taxonomists for standard genome sequencing and annotation.</title>
        <authorList>
            <consortium name="The Broad Institute Genomics Platform"/>
            <consortium name="The Broad Institute Genome Sequencing Center for Infectious Disease"/>
            <person name="Wu L."/>
            <person name="Ma J."/>
        </authorList>
    </citation>
    <scope>NUCLEOTIDE SEQUENCE [LARGE SCALE GENOMIC DNA]</scope>
    <source>
        <strain evidence="12">JCM 14718</strain>
    </source>
</reference>
<dbReference type="NCBIfam" id="NF003716">
    <property type="entry name" value="PRK05326.1-3"/>
    <property type="match status" value="1"/>
</dbReference>
<evidence type="ECO:0000256" key="1">
    <source>
        <dbReference type="ARBA" id="ARBA00004651"/>
    </source>
</evidence>
<gene>
    <name evidence="11" type="ORF">GCM10009765_70000</name>
</gene>
<dbReference type="Pfam" id="PF00999">
    <property type="entry name" value="Na_H_Exchanger"/>
    <property type="match status" value="1"/>
</dbReference>
<dbReference type="Gene3D" id="1.20.1530.20">
    <property type="match status" value="1"/>
</dbReference>
<keyword evidence="5 9" id="KW-0812">Transmembrane</keyword>
<keyword evidence="6 9" id="KW-1133">Transmembrane helix</keyword>
<evidence type="ECO:0000313" key="11">
    <source>
        <dbReference type="EMBL" id="GAA1710707.1"/>
    </source>
</evidence>
<dbReference type="RefSeq" id="WP_344314423.1">
    <property type="nucleotide sequence ID" value="NZ_BAAANY010000036.1"/>
</dbReference>
<evidence type="ECO:0000256" key="8">
    <source>
        <dbReference type="ARBA" id="ARBA00023136"/>
    </source>
</evidence>
<feature type="transmembrane region" description="Helical" evidence="9">
    <location>
        <begin position="302"/>
        <end position="325"/>
    </location>
</feature>